<protein>
    <submittedName>
        <fullName evidence="1">Uncharacterized protein</fullName>
    </submittedName>
</protein>
<reference evidence="1" key="2">
    <citation type="journal article" date="2015" name="Fish Shellfish Immunol.">
        <title>Early steps in the European eel (Anguilla anguilla)-Vibrio vulnificus interaction in the gills: Role of the RtxA13 toxin.</title>
        <authorList>
            <person name="Callol A."/>
            <person name="Pajuelo D."/>
            <person name="Ebbesson L."/>
            <person name="Teles M."/>
            <person name="MacKenzie S."/>
            <person name="Amaro C."/>
        </authorList>
    </citation>
    <scope>NUCLEOTIDE SEQUENCE</scope>
</reference>
<reference evidence="1" key="1">
    <citation type="submission" date="2014-11" db="EMBL/GenBank/DDBJ databases">
        <authorList>
            <person name="Amaro Gonzalez C."/>
        </authorList>
    </citation>
    <scope>NUCLEOTIDE SEQUENCE</scope>
</reference>
<organism evidence="1">
    <name type="scientific">Anguilla anguilla</name>
    <name type="common">European freshwater eel</name>
    <name type="synonym">Muraena anguilla</name>
    <dbReference type="NCBI Taxonomy" id="7936"/>
    <lineage>
        <taxon>Eukaryota</taxon>
        <taxon>Metazoa</taxon>
        <taxon>Chordata</taxon>
        <taxon>Craniata</taxon>
        <taxon>Vertebrata</taxon>
        <taxon>Euteleostomi</taxon>
        <taxon>Actinopterygii</taxon>
        <taxon>Neopterygii</taxon>
        <taxon>Teleostei</taxon>
        <taxon>Anguilliformes</taxon>
        <taxon>Anguillidae</taxon>
        <taxon>Anguilla</taxon>
    </lineage>
</organism>
<dbReference type="EMBL" id="GBXM01030336">
    <property type="protein sequence ID" value="JAH78241.1"/>
    <property type="molecule type" value="Transcribed_RNA"/>
</dbReference>
<proteinExistence type="predicted"/>
<accession>A0A0E9VJS9</accession>
<name>A0A0E9VJS9_ANGAN</name>
<dbReference type="AlphaFoldDB" id="A0A0E9VJS9"/>
<sequence>MTTNDNAKKVYRFYSEKSVAFYENIYLS</sequence>
<evidence type="ECO:0000313" key="1">
    <source>
        <dbReference type="EMBL" id="JAH78241.1"/>
    </source>
</evidence>